<feature type="region of interest" description="Disordered" evidence="1">
    <location>
        <begin position="625"/>
        <end position="654"/>
    </location>
</feature>
<dbReference type="PANTHER" id="PTHR28108">
    <property type="entry name" value="SWR1-COMPLEX PROTEIN 3"/>
    <property type="match status" value="1"/>
</dbReference>
<dbReference type="AlphaFoldDB" id="A0A0D1YS46"/>
<feature type="domain" description="SWR1-complex protein 3" evidence="2">
    <location>
        <begin position="92"/>
        <end position="185"/>
    </location>
</feature>
<feature type="compositionally biased region" description="Pro residues" evidence="1">
    <location>
        <begin position="206"/>
        <end position="235"/>
    </location>
</feature>
<evidence type="ECO:0000313" key="4">
    <source>
        <dbReference type="Proteomes" id="UP000053599"/>
    </source>
</evidence>
<feature type="compositionally biased region" description="Polar residues" evidence="1">
    <location>
        <begin position="262"/>
        <end position="277"/>
    </location>
</feature>
<dbReference type="OrthoDB" id="5338195at2759"/>
<feature type="compositionally biased region" description="Polar residues" evidence="1">
    <location>
        <begin position="64"/>
        <end position="76"/>
    </location>
</feature>
<gene>
    <name evidence="3" type="ORF">PV11_09554</name>
</gene>
<accession>A0A0D1YS46</accession>
<dbReference type="Proteomes" id="UP000053599">
    <property type="component" value="Unassembled WGS sequence"/>
</dbReference>
<dbReference type="GO" id="GO:0000812">
    <property type="term" value="C:Swr1 complex"/>
    <property type="evidence" value="ECO:0007669"/>
    <property type="project" value="InterPro"/>
</dbReference>
<organism evidence="3 4">
    <name type="scientific">Exophiala sideris</name>
    <dbReference type="NCBI Taxonomy" id="1016849"/>
    <lineage>
        <taxon>Eukaryota</taxon>
        <taxon>Fungi</taxon>
        <taxon>Dikarya</taxon>
        <taxon>Ascomycota</taxon>
        <taxon>Pezizomycotina</taxon>
        <taxon>Eurotiomycetes</taxon>
        <taxon>Chaetothyriomycetidae</taxon>
        <taxon>Chaetothyriales</taxon>
        <taxon>Herpotrichiellaceae</taxon>
        <taxon>Exophiala</taxon>
    </lineage>
</organism>
<dbReference type="STRING" id="1016849.A0A0D1YS46"/>
<name>A0A0D1YS46_9EURO</name>
<feature type="region of interest" description="Disordered" evidence="1">
    <location>
        <begin position="371"/>
        <end position="462"/>
    </location>
</feature>
<feature type="compositionally biased region" description="Basic and acidic residues" evidence="1">
    <location>
        <begin position="12"/>
        <end position="21"/>
    </location>
</feature>
<dbReference type="Pfam" id="PF24707">
    <property type="entry name" value="Swc3"/>
    <property type="match status" value="1"/>
</dbReference>
<feature type="region of interest" description="Disordered" evidence="1">
    <location>
        <begin position="191"/>
        <end position="335"/>
    </location>
</feature>
<evidence type="ECO:0000256" key="1">
    <source>
        <dbReference type="SAM" id="MobiDB-lite"/>
    </source>
</evidence>
<reference evidence="3 4" key="1">
    <citation type="submission" date="2015-01" db="EMBL/GenBank/DDBJ databases">
        <title>The Genome Sequence of Exophiala sideris CBS121828.</title>
        <authorList>
            <consortium name="The Broad Institute Genomics Platform"/>
            <person name="Cuomo C."/>
            <person name="de Hoog S."/>
            <person name="Gorbushina A."/>
            <person name="Stielow B."/>
            <person name="Teixiera M."/>
            <person name="Abouelleil A."/>
            <person name="Chapman S.B."/>
            <person name="Priest M."/>
            <person name="Young S.K."/>
            <person name="Wortman J."/>
            <person name="Nusbaum C."/>
            <person name="Birren B."/>
        </authorList>
    </citation>
    <scope>NUCLEOTIDE SEQUENCE [LARGE SCALE GENOMIC DNA]</scope>
    <source>
        <strain evidence="3 4">CBS 121828</strain>
    </source>
</reference>
<sequence length="654" mass="70249">MADTAPPKRSLPARDRRESAAKRRASSPMQPPASTPSSRKPSTPAPSSEPRQKRKYTKRASLVRIQTPTSRSSPSLSVAEEVLPTRLIANKPLPTSKQKQPAGLSQAEYQSIAESAILAASLHRSRMQWLYDGIFEKYWVKPVKRKGVIEAPPNNPDVKSMQKLGTATITIEPHVFDAVFYTVRDPAALQPIPRHANQHTTKTMLPPRPTYGYPPPPGAYPIPPAQRPPATPAPHPQGALPVTSPAPGAQVAPPPLVPAEQRPQTPLASTPAGSASGTPKQQTTSQTQPPATFAAEPTQTPIPPSKQANPPPGGKGSTTDPVIQMLAARAASDPQLKELMKVVATSRASPEQLKEFQAHIDEFNAVVRRQEAERLAKGESQVPVTTTPKPPAPTQLQNAQEAKSEAVPPKANPPVQAPKPSPAPAAAHPSTYNTPQAQPRPPPPPGSSTALPGVLHTFPPAPHAGGAPIGGFMGYHAPPPPPGAEPIIKHIVMEITSTPSSTQPACPDRWLFPEFAVLEIRFGGLEMLVSFLVERRGSQILSCMSGDSAERDANGNHNKWKPEQEYYEPVTMTVKATHHRTIETIARAARPLPVVQDHMKQVLGKAERAPKEYLVHQLPREIGSEGTEAFVDSGVELGNESPSEDDDLKDVYGI</sequence>
<evidence type="ECO:0000259" key="2">
    <source>
        <dbReference type="Pfam" id="PF24707"/>
    </source>
</evidence>
<protein>
    <recommendedName>
        <fullName evidence="2">SWR1-complex protein 3 domain-containing protein</fullName>
    </recommendedName>
</protein>
<dbReference type="GO" id="GO:0140849">
    <property type="term" value="F:ATP-dependent H2AZ histone chaperone activity"/>
    <property type="evidence" value="ECO:0007669"/>
    <property type="project" value="InterPro"/>
</dbReference>
<proteinExistence type="predicted"/>
<feature type="compositionally biased region" description="Low complexity" evidence="1">
    <location>
        <begin position="278"/>
        <end position="295"/>
    </location>
</feature>
<evidence type="ECO:0000313" key="3">
    <source>
        <dbReference type="EMBL" id="KIV77773.1"/>
    </source>
</evidence>
<dbReference type="InterPro" id="IPR057558">
    <property type="entry name" value="Swc3_dom"/>
</dbReference>
<feature type="compositionally biased region" description="Pro residues" evidence="1">
    <location>
        <begin position="410"/>
        <end position="423"/>
    </location>
</feature>
<dbReference type="InterPro" id="IPR037651">
    <property type="entry name" value="Swc3"/>
</dbReference>
<dbReference type="PANTHER" id="PTHR28108:SF1">
    <property type="entry name" value="SWR1-COMPLEX PROTEIN 3"/>
    <property type="match status" value="1"/>
</dbReference>
<feature type="compositionally biased region" description="Low complexity" evidence="1">
    <location>
        <begin position="424"/>
        <end position="437"/>
    </location>
</feature>
<feature type="region of interest" description="Disordered" evidence="1">
    <location>
        <begin position="1"/>
        <end position="78"/>
    </location>
</feature>
<dbReference type="EMBL" id="KN846954">
    <property type="protein sequence ID" value="KIV77773.1"/>
    <property type="molecule type" value="Genomic_DNA"/>
</dbReference>
<feature type="compositionally biased region" description="Pro residues" evidence="1">
    <location>
        <begin position="300"/>
        <end position="313"/>
    </location>
</feature>
<dbReference type="HOGENOM" id="CLU_013601_1_0_1"/>